<dbReference type="InterPro" id="IPR036065">
    <property type="entry name" value="BolA-like_sf"/>
</dbReference>
<dbReference type="AlphaFoldDB" id="A0A8X6QGA0"/>
<comment type="caution">
    <text evidence="4">The sequence shown here is derived from an EMBL/GenBank/DDBJ whole genome shotgun (WGS) entry which is preliminary data.</text>
</comment>
<dbReference type="Pfam" id="PF01722">
    <property type="entry name" value="BolA"/>
    <property type="match status" value="1"/>
</dbReference>
<keyword evidence="5" id="KW-1185">Reference proteome</keyword>
<evidence type="ECO:0000256" key="3">
    <source>
        <dbReference type="SAM" id="MobiDB-lite"/>
    </source>
</evidence>
<accession>A0A8X6QGA0</accession>
<comment type="similarity">
    <text evidence="1 2">Belongs to the BolA/IbaG family.</text>
</comment>
<gene>
    <name evidence="4" type="primary">BOLA1</name>
    <name evidence="4" type="ORF">NPIL_606891</name>
</gene>
<sequence length="169" mass="18856">MMRGSIQLGRLRTMSNFIKISGFLLNTRILARLSGSVRNQALYSSQTAEEFVENVVKKKLENALQPEFIEVINESAKHNVPRGSASHIRVILVSPLFSNKNLVQRHRLVNAALKEELKGPIHALSIDAYAPTEVEKIEKKDSPPCQGGSEATWNGPRNSEFRSSEEDDS</sequence>
<dbReference type="Proteomes" id="UP000887013">
    <property type="component" value="Unassembled WGS sequence"/>
</dbReference>
<name>A0A8X6QGA0_NEPPI</name>
<feature type="compositionally biased region" description="Basic and acidic residues" evidence="3">
    <location>
        <begin position="159"/>
        <end position="169"/>
    </location>
</feature>
<dbReference type="EMBL" id="BMAW01125486">
    <property type="protein sequence ID" value="GFU12610.1"/>
    <property type="molecule type" value="Genomic_DNA"/>
</dbReference>
<reference evidence="4" key="1">
    <citation type="submission" date="2020-08" db="EMBL/GenBank/DDBJ databases">
        <title>Multicomponent nature underlies the extraordinary mechanical properties of spider dragline silk.</title>
        <authorList>
            <person name="Kono N."/>
            <person name="Nakamura H."/>
            <person name="Mori M."/>
            <person name="Yoshida Y."/>
            <person name="Ohtoshi R."/>
            <person name="Malay A.D."/>
            <person name="Moran D.A.P."/>
            <person name="Tomita M."/>
            <person name="Numata K."/>
            <person name="Arakawa K."/>
        </authorList>
    </citation>
    <scope>NUCLEOTIDE SEQUENCE</scope>
</reference>
<proteinExistence type="inferred from homology"/>
<dbReference type="OrthoDB" id="4983at2759"/>
<dbReference type="InterPro" id="IPR050961">
    <property type="entry name" value="BolA/IbaG_stress_morph_reg"/>
</dbReference>
<evidence type="ECO:0000256" key="2">
    <source>
        <dbReference type="RuleBase" id="RU003860"/>
    </source>
</evidence>
<organism evidence="4 5">
    <name type="scientific">Nephila pilipes</name>
    <name type="common">Giant wood spider</name>
    <name type="synonym">Nephila maculata</name>
    <dbReference type="NCBI Taxonomy" id="299642"/>
    <lineage>
        <taxon>Eukaryota</taxon>
        <taxon>Metazoa</taxon>
        <taxon>Ecdysozoa</taxon>
        <taxon>Arthropoda</taxon>
        <taxon>Chelicerata</taxon>
        <taxon>Arachnida</taxon>
        <taxon>Araneae</taxon>
        <taxon>Araneomorphae</taxon>
        <taxon>Entelegynae</taxon>
        <taxon>Araneoidea</taxon>
        <taxon>Nephilidae</taxon>
        <taxon>Nephila</taxon>
    </lineage>
</organism>
<protein>
    <submittedName>
        <fullName evidence="4">BolA-like protein 1</fullName>
    </submittedName>
</protein>
<feature type="region of interest" description="Disordered" evidence="3">
    <location>
        <begin position="135"/>
        <end position="169"/>
    </location>
</feature>
<dbReference type="PANTHER" id="PTHR46229:SF2">
    <property type="entry name" value="BOLA-LIKE PROTEIN 1"/>
    <property type="match status" value="1"/>
</dbReference>
<evidence type="ECO:0000256" key="1">
    <source>
        <dbReference type="ARBA" id="ARBA00005578"/>
    </source>
</evidence>
<dbReference type="InterPro" id="IPR002634">
    <property type="entry name" value="BolA"/>
</dbReference>
<evidence type="ECO:0000313" key="5">
    <source>
        <dbReference type="Proteomes" id="UP000887013"/>
    </source>
</evidence>
<dbReference type="Gene3D" id="3.30.300.90">
    <property type="entry name" value="BolA-like"/>
    <property type="match status" value="1"/>
</dbReference>
<dbReference type="SUPFAM" id="SSF82657">
    <property type="entry name" value="BolA-like"/>
    <property type="match status" value="1"/>
</dbReference>
<dbReference type="PANTHER" id="PTHR46229">
    <property type="entry name" value="BOLA TRANSCRIPTION REGULATOR"/>
    <property type="match status" value="1"/>
</dbReference>
<evidence type="ECO:0000313" key="4">
    <source>
        <dbReference type="EMBL" id="GFU12610.1"/>
    </source>
</evidence>